<dbReference type="InterPro" id="IPR013784">
    <property type="entry name" value="Carb-bd-like_fold"/>
</dbReference>
<name>B9FQ60_ORYSJ</name>
<sequence>MAARLLLLVLFAVVAARVGAAAAYQPGYVLQEFETASAIAKGFGLPAKTSNTKVILNGGQRVTFARPDGYFAFHNVPAGTHLIEVSSLGYLFSPVRVDISARNPGHIQAALTENRRVLNELVLEPLREEQYYEKREPFSIMSLLKSPMGMMLGFMVIMVFVMPKMMENIGMLHTFSLLCPNLSYNVIVITLYFVPTSSSYAEQDSSPIDILHHVARIILLQKDITFNCVVHSTSLILFHWL</sequence>
<reference evidence="10" key="2">
    <citation type="submission" date="2008-12" db="EMBL/GenBank/DDBJ databases">
        <title>Improved gene annotation of the rice (Oryza sativa) genomes.</title>
        <authorList>
            <person name="Wang J."/>
            <person name="Li R."/>
            <person name="Fan W."/>
            <person name="Huang Q."/>
            <person name="Zhang J."/>
            <person name="Zhou Y."/>
            <person name="Hu Y."/>
            <person name="Zi S."/>
            <person name="Li J."/>
            <person name="Ni P."/>
            <person name="Zheng H."/>
            <person name="Zhang Y."/>
            <person name="Zhao M."/>
            <person name="Hao Q."/>
            <person name="McDermott J."/>
            <person name="Samudrala R."/>
            <person name="Kristiansen K."/>
            <person name="Wong G.K.-S."/>
        </authorList>
    </citation>
    <scope>NUCLEOTIDE SEQUENCE</scope>
</reference>
<dbReference type="InterPro" id="IPR019008">
    <property type="entry name" value="Beta_sandwich_EMC7"/>
</dbReference>
<evidence type="ECO:0000256" key="2">
    <source>
        <dbReference type="ARBA" id="ARBA00008880"/>
    </source>
</evidence>
<dbReference type="Pfam" id="PF09430">
    <property type="entry name" value="EMC7_beta-sandw"/>
    <property type="match status" value="1"/>
</dbReference>
<organism evidence="10">
    <name type="scientific">Oryza sativa subsp. japonica</name>
    <name type="common">Rice</name>
    <dbReference type="NCBI Taxonomy" id="39947"/>
    <lineage>
        <taxon>Eukaryota</taxon>
        <taxon>Viridiplantae</taxon>
        <taxon>Streptophyta</taxon>
        <taxon>Embryophyta</taxon>
        <taxon>Tracheophyta</taxon>
        <taxon>Spermatophyta</taxon>
        <taxon>Magnoliopsida</taxon>
        <taxon>Liliopsida</taxon>
        <taxon>Poales</taxon>
        <taxon>Poaceae</taxon>
        <taxon>BOP clade</taxon>
        <taxon>Oryzoideae</taxon>
        <taxon>Oryzeae</taxon>
        <taxon>Oryzinae</taxon>
        <taxon>Oryza</taxon>
        <taxon>Oryza sativa</taxon>
    </lineage>
</organism>
<keyword evidence="5 7" id="KW-1133">Transmembrane helix</keyword>
<feature type="transmembrane region" description="Helical" evidence="7">
    <location>
        <begin position="174"/>
        <end position="194"/>
    </location>
</feature>
<proteinExistence type="inferred from homology"/>
<evidence type="ECO:0000256" key="5">
    <source>
        <dbReference type="ARBA" id="ARBA00022989"/>
    </source>
</evidence>
<dbReference type="InterPro" id="IPR039163">
    <property type="entry name" value="EMC7"/>
</dbReference>
<reference evidence="10" key="1">
    <citation type="journal article" date="2005" name="PLoS Biol.">
        <title>The genomes of Oryza sativa: a history of duplications.</title>
        <authorList>
            <person name="Yu J."/>
            <person name="Wang J."/>
            <person name="Lin W."/>
            <person name="Li S."/>
            <person name="Li H."/>
            <person name="Zhou J."/>
            <person name="Ni P."/>
            <person name="Dong W."/>
            <person name="Hu S."/>
            <person name="Zeng C."/>
            <person name="Zhang J."/>
            <person name="Zhang Y."/>
            <person name="Li R."/>
            <person name="Xu Z."/>
            <person name="Li S."/>
            <person name="Li X."/>
            <person name="Zheng H."/>
            <person name="Cong L."/>
            <person name="Lin L."/>
            <person name="Yin J."/>
            <person name="Geng J."/>
            <person name="Li G."/>
            <person name="Shi J."/>
            <person name="Liu J."/>
            <person name="Lv H."/>
            <person name="Li J."/>
            <person name="Wang J."/>
            <person name="Deng Y."/>
            <person name="Ran L."/>
            <person name="Shi X."/>
            <person name="Wang X."/>
            <person name="Wu Q."/>
            <person name="Li C."/>
            <person name="Ren X."/>
            <person name="Wang J."/>
            <person name="Wang X."/>
            <person name="Li D."/>
            <person name="Liu D."/>
            <person name="Zhang X."/>
            <person name="Ji Z."/>
            <person name="Zhao W."/>
            <person name="Sun Y."/>
            <person name="Zhang Z."/>
            <person name="Bao J."/>
            <person name="Han Y."/>
            <person name="Dong L."/>
            <person name="Ji J."/>
            <person name="Chen P."/>
            <person name="Wu S."/>
            <person name="Liu J."/>
            <person name="Xiao Y."/>
            <person name="Bu D."/>
            <person name="Tan J."/>
            <person name="Yang L."/>
            <person name="Ye C."/>
            <person name="Zhang J."/>
            <person name="Xu J."/>
            <person name="Zhou Y."/>
            <person name="Yu Y."/>
            <person name="Zhang B."/>
            <person name="Zhuang S."/>
            <person name="Wei H."/>
            <person name="Liu B."/>
            <person name="Lei M."/>
            <person name="Yu H."/>
            <person name="Li Y."/>
            <person name="Xu H."/>
            <person name="Wei S."/>
            <person name="He X."/>
            <person name="Fang L."/>
            <person name="Zhang Z."/>
            <person name="Zhang Y."/>
            <person name="Huang X."/>
            <person name="Su Z."/>
            <person name="Tong W."/>
            <person name="Li J."/>
            <person name="Tong Z."/>
            <person name="Li S."/>
            <person name="Ye J."/>
            <person name="Wang L."/>
            <person name="Fang L."/>
            <person name="Lei T."/>
            <person name="Chen C."/>
            <person name="Chen H."/>
            <person name="Xu Z."/>
            <person name="Li H."/>
            <person name="Huang H."/>
            <person name="Zhang F."/>
            <person name="Xu H."/>
            <person name="Li N."/>
            <person name="Zhao C."/>
            <person name="Li S."/>
            <person name="Dong L."/>
            <person name="Huang Y."/>
            <person name="Li L."/>
            <person name="Xi Y."/>
            <person name="Qi Q."/>
            <person name="Li W."/>
            <person name="Zhang B."/>
            <person name="Hu W."/>
            <person name="Zhang Y."/>
            <person name="Tian X."/>
            <person name="Jiao Y."/>
            <person name="Liang X."/>
            <person name="Jin J."/>
            <person name="Gao L."/>
            <person name="Zheng W."/>
            <person name="Hao B."/>
            <person name="Liu S."/>
            <person name="Wang W."/>
            <person name="Yuan L."/>
            <person name="Cao M."/>
            <person name="McDermott J."/>
            <person name="Samudrala R."/>
            <person name="Wang J."/>
            <person name="Wong G.K."/>
            <person name="Yang H."/>
        </authorList>
    </citation>
    <scope>NUCLEOTIDE SEQUENCE [LARGE SCALE GENOMIC DNA]</scope>
</reference>
<comment type="similarity">
    <text evidence="2">Belongs to the EMC7 family.</text>
</comment>
<evidence type="ECO:0000256" key="1">
    <source>
        <dbReference type="ARBA" id="ARBA00004167"/>
    </source>
</evidence>
<dbReference type="GO" id="GO:0030246">
    <property type="term" value="F:carbohydrate binding"/>
    <property type="evidence" value="ECO:0007669"/>
    <property type="project" value="InterPro"/>
</dbReference>
<keyword evidence="6 7" id="KW-0472">Membrane</keyword>
<keyword evidence="3 7" id="KW-0812">Transmembrane</keyword>
<dbReference type="GO" id="GO:0016020">
    <property type="term" value="C:membrane"/>
    <property type="evidence" value="ECO:0007669"/>
    <property type="project" value="UniProtKB-SubCell"/>
</dbReference>
<evidence type="ECO:0000256" key="6">
    <source>
        <dbReference type="ARBA" id="ARBA00023136"/>
    </source>
</evidence>
<protein>
    <recommendedName>
        <fullName evidence="9">ER membrane protein complex subunit 7 beta-sandwich domain-containing protein</fullName>
    </recommendedName>
</protein>
<dbReference type="EMBL" id="CM000143">
    <property type="protein sequence ID" value="EEE66102.1"/>
    <property type="molecule type" value="Genomic_DNA"/>
</dbReference>
<evidence type="ECO:0000256" key="8">
    <source>
        <dbReference type="SAM" id="SignalP"/>
    </source>
</evidence>
<evidence type="ECO:0000259" key="9">
    <source>
        <dbReference type="Pfam" id="PF09430"/>
    </source>
</evidence>
<feature type="signal peptide" evidence="8">
    <location>
        <begin position="1"/>
        <end position="16"/>
    </location>
</feature>
<feature type="transmembrane region" description="Helical" evidence="7">
    <location>
        <begin position="140"/>
        <end position="162"/>
    </location>
</feature>
<gene>
    <name evidence="10" type="ORF">OsJ_22135</name>
</gene>
<evidence type="ECO:0000313" key="10">
    <source>
        <dbReference type="EMBL" id="EEE66102.1"/>
    </source>
</evidence>
<accession>B9FQ60</accession>
<dbReference type="SUPFAM" id="SSF49452">
    <property type="entry name" value="Starch-binding domain-like"/>
    <property type="match status" value="1"/>
</dbReference>
<dbReference type="Proteomes" id="UP000007752">
    <property type="component" value="Chromosome 6"/>
</dbReference>
<feature type="domain" description="ER membrane protein complex subunit 7 beta-sandwich" evidence="9">
    <location>
        <begin position="48"/>
        <end position="151"/>
    </location>
</feature>
<dbReference type="AlphaFoldDB" id="B9FQ60"/>
<comment type="subcellular location">
    <subcellularLocation>
        <location evidence="1">Membrane</location>
        <topology evidence="1">Single-pass membrane protein</topology>
    </subcellularLocation>
</comment>
<evidence type="ECO:0000256" key="4">
    <source>
        <dbReference type="ARBA" id="ARBA00022729"/>
    </source>
</evidence>
<keyword evidence="4 8" id="KW-0732">Signal</keyword>
<feature type="chain" id="PRO_5002884276" description="ER membrane protein complex subunit 7 beta-sandwich domain-containing protein" evidence="8">
    <location>
        <begin position="17"/>
        <end position="241"/>
    </location>
</feature>
<evidence type="ECO:0000256" key="7">
    <source>
        <dbReference type="SAM" id="Phobius"/>
    </source>
</evidence>
<evidence type="ECO:0000256" key="3">
    <source>
        <dbReference type="ARBA" id="ARBA00022692"/>
    </source>
</evidence>
<dbReference type="PANTHER" id="PTHR13605:SF4">
    <property type="entry name" value="ER MEMBRANE PROTEIN COMPLEX SUBUNIT 7"/>
    <property type="match status" value="1"/>
</dbReference>
<dbReference type="PANTHER" id="PTHR13605">
    <property type="entry name" value="ER MEMBRANE PROTEIN COMPLEX SUBUNIT 7"/>
    <property type="match status" value="1"/>
</dbReference>